<organism evidence="1 2">
    <name type="scientific">Tetragonisca angustula</name>
    <dbReference type="NCBI Taxonomy" id="166442"/>
    <lineage>
        <taxon>Eukaryota</taxon>
        <taxon>Metazoa</taxon>
        <taxon>Ecdysozoa</taxon>
        <taxon>Arthropoda</taxon>
        <taxon>Hexapoda</taxon>
        <taxon>Insecta</taxon>
        <taxon>Pterygota</taxon>
        <taxon>Neoptera</taxon>
        <taxon>Endopterygota</taxon>
        <taxon>Hymenoptera</taxon>
        <taxon>Apocrita</taxon>
        <taxon>Aculeata</taxon>
        <taxon>Apoidea</taxon>
        <taxon>Anthophila</taxon>
        <taxon>Apidae</taxon>
        <taxon>Tetragonisca</taxon>
    </lineage>
</organism>
<evidence type="ECO:0000313" key="1">
    <source>
        <dbReference type="EMBL" id="KAK9307184.1"/>
    </source>
</evidence>
<name>A0AAW1ACZ6_9HYME</name>
<evidence type="ECO:0000313" key="2">
    <source>
        <dbReference type="Proteomes" id="UP001432146"/>
    </source>
</evidence>
<accession>A0AAW1ACZ6</accession>
<dbReference type="AlphaFoldDB" id="A0AAW1ACZ6"/>
<protein>
    <submittedName>
        <fullName evidence="1">Uncharacterized protein</fullName>
    </submittedName>
</protein>
<dbReference type="EMBL" id="JAWNGG020000032">
    <property type="protein sequence ID" value="KAK9307184.1"/>
    <property type="molecule type" value="Genomic_DNA"/>
</dbReference>
<reference evidence="1 2" key="1">
    <citation type="submission" date="2024-05" db="EMBL/GenBank/DDBJ databases">
        <title>The nuclear and mitochondrial genome assemblies of Tetragonisca angustula (Apidae: Meliponini), a tiny yet remarkable pollinator in the Neotropics.</title>
        <authorList>
            <person name="Ferrari R."/>
            <person name="Ricardo P.C."/>
            <person name="Dias F.C."/>
            <person name="Araujo N.S."/>
            <person name="Soares D.O."/>
            <person name="Zhou Q.-S."/>
            <person name="Zhu C.-D."/>
            <person name="Coutinho L."/>
            <person name="Airas M.C."/>
            <person name="Batista T.M."/>
        </authorList>
    </citation>
    <scope>NUCLEOTIDE SEQUENCE [LARGE SCALE GENOMIC DNA]</scope>
    <source>
        <strain evidence="1">ASF017062</strain>
        <tissue evidence="1">Abdomen</tissue>
    </source>
</reference>
<comment type="caution">
    <text evidence="1">The sequence shown here is derived from an EMBL/GenBank/DDBJ whole genome shotgun (WGS) entry which is preliminary data.</text>
</comment>
<keyword evidence="2" id="KW-1185">Reference proteome</keyword>
<gene>
    <name evidence="1" type="ORF">QLX08_002366</name>
</gene>
<proteinExistence type="predicted"/>
<sequence>MALLAHAYGLVEEDPLSPYYYFYRQASGKTTAITSSRSRSGQILIYREILDGMIYRAVSICSSGGDDEE</sequence>
<dbReference type="Proteomes" id="UP001432146">
    <property type="component" value="Unassembled WGS sequence"/>
</dbReference>